<dbReference type="Pfam" id="PF12048">
    <property type="entry name" value="DUF3530"/>
    <property type="match status" value="1"/>
</dbReference>
<feature type="signal peptide" evidence="2">
    <location>
        <begin position="1"/>
        <end position="24"/>
    </location>
</feature>
<accession>A0ABR7S4F9</accession>
<protein>
    <recommendedName>
        <fullName evidence="5">DUF3530 family protein</fullName>
    </recommendedName>
</protein>
<proteinExistence type="predicted"/>
<evidence type="ECO:0000313" key="4">
    <source>
        <dbReference type="Proteomes" id="UP000744555"/>
    </source>
</evidence>
<keyword evidence="4" id="KW-1185">Reference proteome</keyword>
<comment type="caution">
    <text evidence="3">The sequence shown here is derived from an EMBL/GenBank/DDBJ whole genome shotgun (WGS) entry which is preliminary data.</text>
</comment>
<dbReference type="SUPFAM" id="SSF53474">
    <property type="entry name" value="alpha/beta-Hydrolases"/>
    <property type="match status" value="1"/>
</dbReference>
<gene>
    <name evidence="3" type="ORF">A9179_19500</name>
</gene>
<dbReference type="Gene3D" id="3.40.50.1820">
    <property type="entry name" value="alpha/beta hydrolase"/>
    <property type="match status" value="1"/>
</dbReference>
<sequence>MSPLLRPTLLALCLGLSCTAMLHAEEPASEEKPASAAASGEAAAPAQPATPAAAPREPLPERSSEDAAGLERQLPASEQQQLQAGDEHFLALWKPANAAESRGVIILVPGANESADWPSVIGPLRLKLPDSAWSTLSLSLPDSAPPPMPEAVLPRPIVAVSASTETPAAPPVEPASEPAAETPAGTDASGAAATPPATDTAATVPVVVDPSVRIFARLQAGLDYADQQGAKRVVLLGHGDGAYWAARFLAEQKPANLEHLLSIAAHQPEGSAPPLEELLPGLKLATGDFFYKDQPDDRSAAVKRLQASKRLAHPSYLQLALKALPGNQDAEQEQLYRRVRGWLDKQLPAKE</sequence>
<feature type="region of interest" description="Disordered" evidence="1">
    <location>
        <begin position="163"/>
        <end position="199"/>
    </location>
</feature>
<evidence type="ECO:0000256" key="1">
    <source>
        <dbReference type="SAM" id="MobiDB-lite"/>
    </source>
</evidence>
<dbReference type="RefSeq" id="WP_187807913.1">
    <property type="nucleotide sequence ID" value="NZ_LZEU01000001.1"/>
</dbReference>
<name>A0ABR7S4F9_AQUAC</name>
<dbReference type="PROSITE" id="PS51257">
    <property type="entry name" value="PROKAR_LIPOPROTEIN"/>
    <property type="match status" value="1"/>
</dbReference>
<evidence type="ECO:0000256" key="2">
    <source>
        <dbReference type="SAM" id="SignalP"/>
    </source>
</evidence>
<dbReference type="EMBL" id="LZEU01000001">
    <property type="protein sequence ID" value="MBC9252456.1"/>
    <property type="molecule type" value="Genomic_DNA"/>
</dbReference>
<keyword evidence="2" id="KW-0732">Signal</keyword>
<organism evidence="3 4">
    <name type="scientific">Aquipseudomonas alcaligenes</name>
    <name type="common">Pseudomonas alcaligenes</name>
    <dbReference type="NCBI Taxonomy" id="43263"/>
    <lineage>
        <taxon>Bacteria</taxon>
        <taxon>Pseudomonadati</taxon>
        <taxon>Pseudomonadota</taxon>
        <taxon>Gammaproteobacteria</taxon>
        <taxon>Pseudomonadales</taxon>
        <taxon>Pseudomonadaceae</taxon>
        <taxon>Aquipseudomonas</taxon>
    </lineage>
</organism>
<feature type="chain" id="PRO_5046462029" description="DUF3530 family protein" evidence="2">
    <location>
        <begin position="25"/>
        <end position="351"/>
    </location>
</feature>
<feature type="region of interest" description="Disordered" evidence="1">
    <location>
        <begin position="25"/>
        <end position="81"/>
    </location>
</feature>
<feature type="compositionally biased region" description="Low complexity" evidence="1">
    <location>
        <begin position="174"/>
        <end position="199"/>
    </location>
</feature>
<reference evidence="3 4" key="1">
    <citation type="submission" date="2016-06" db="EMBL/GenBank/DDBJ databases">
        <authorList>
            <person name="Ramos C."/>
            <person name="Pintado A."/>
            <person name="Crespo-Gomez J.I."/>
        </authorList>
    </citation>
    <scope>NUCLEOTIDE SEQUENCE [LARGE SCALE GENOMIC DNA]</scope>
    <source>
        <strain evidence="3 4">AVO110</strain>
    </source>
</reference>
<dbReference type="InterPro" id="IPR029058">
    <property type="entry name" value="AB_hydrolase_fold"/>
</dbReference>
<evidence type="ECO:0008006" key="5">
    <source>
        <dbReference type="Google" id="ProtNLM"/>
    </source>
</evidence>
<feature type="compositionally biased region" description="Low complexity" evidence="1">
    <location>
        <begin position="34"/>
        <end position="56"/>
    </location>
</feature>
<evidence type="ECO:0000313" key="3">
    <source>
        <dbReference type="EMBL" id="MBC9252456.1"/>
    </source>
</evidence>
<dbReference type="InterPro" id="IPR022529">
    <property type="entry name" value="DUF3530"/>
</dbReference>
<dbReference type="Proteomes" id="UP000744555">
    <property type="component" value="Unassembled WGS sequence"/>
</dbReference>